<accession>A0A3M7RTQ4</accession>
<gene>
    <name evidence="1" type="ORF">BpHYR1_047339</name>
</gene>
<evidence type="ECO:0000313" key="2">
    <source>
        <dbReference type="Proteomes" id="UP000276133"/>
    </source>
</evidence>
<dbReference type="Proteomes" id="UP000276133">
    <property type="component" value="Unassembled WGS sequence"/>
</dbReference>
<evidence type="ECO:0000313" key="1">
    <source>
        <dbReference type="EMBL" id="RNA26839.1"/>
    </source>
</evidence>
<dbReference type="AlphaFoldDB" id="A0A3M7RTQ4"/>
<sequence>MDRTPPTSSSYKFCLGIFWRIGLGQVLKSRVVQTAFVEVVEQIRLFNDQNGIVQILTLKKWMQIDQQVEQILFPIQIRNDHHSQVFFFRANLLISATSSIFWESLMSKYLSKISFNFMSVASLLAGMAGIETLGKLIDSAEF</sequence>
<dbReference type="EMBL" id="REGN01002662">
    <property type="protein sequence ID" value="RNA26839.1"/>
    <property type="molecule type" value="Genomic_DNA"/>
</dbReference>
<keyword evidence="2" id="KW-1185">Reference proteome</keyword>
<organism evidence="1 2">
    <name type="scientific">Brachionus plicatilis</name>
    <name type="common">Marine rotifer</name>
    <name type="synonym">Brachionus muelleri</name>
    <dbReference type="NCBI Taxonomy" id="10195"/>
    <lineage>
        <taxon>Eukaryota</taxon>
        <taxon>Metazoa</taxon>
        <taxon>Spiralia</taxon>
        <taxon>Gnathifera</taxon>
        <taxon>Rotifera</taxon>
        <taxon>Eurotatoria</taxon>
        <taxon>Monogononta</taxon>
        <taxon>Pseudotrocha</taxon>
        <taxon>Ploima</taxon>
        <taxon>Brachionidae</taxon>
        <taxon>Brachionus</taxon>
    </lineage>
</organism>
<reference evidence="1 2" key="1">
    <citation type="journal article" date="2018" name="Sci. Rep.">
        <title>Genomic signatures of local adaptation to the degree of environmental predictability in rotifers.</title>
        <authorList>
            <person name="Franch-Gras L."/>
            <person name="Hahn C."/>
            <person name="Garcia-Roger E.M."/>
            <person name="Carmona M.J."/>
            <person name="Serra M."/>
            <person name="Gomez A."/>
        </authorList>
    </citation>
    <scope>NUCLEOTIDE SEQUENCE [LARGE SCALE GENOMIC DNA]</scope>
    <source>
        <strain evidence="1">HYR1</strain>
    </source>
</reference>
<comment type="caution">
    <text evidence="1">The sequence shown here is derived from an EMBL/GenBank/DDBJ whole genome shotgun (WGS) entry which is preliminary data.</text>
</comment>
<name>A0A3M7RTQ4_BRAPC</name>
<protein>
    <submittedName>
        <fullName evidence="1">Uncharacterized protein</fullName>
    </submittedName>
</protein>
<proteinExistence type="predicted"/>